<protein>
    <recommendedName>
        <fullName evidence="3">DUF2993 family protein</fullName>
    </recommendedName>
</protein>
<gene>
    <name evidence="1" type="ORF">F4559_000018</name>
</gene>
<dbReference type="InterPro" id="IPR021373">
    <property type="entry name" value="DUF2993"/>
</dbReference>
<accession>A0A7W7WT31</accession>
<dbReference type="EMBL" id="JACHJS010000001">
    <property type="protein sequence ID" value="MBB4962659.1"/>
    <property type="molecule type" value="Genomic_DNA"/>
</dbReference>
<evidence type="ECO:0008006" key="3">
    <source>
        <dbReference type="Google" id="ProtNLM"/>
    </source>
</evidence>
<dbReference type="AlphaFoldDB" id="A0A7W7WT31"/>
<evidence type="ECO:0000313" key="2">
    <source>
        <dbReference type="Proteomes" id="UP000542674"/>
    </source>
</evidence>
<organism evidence="1 2">
    <name type="scientific">Saccharothrix violaceirubra</name>
    <dbReference type="NCBI Taxonomy" id="413306"/>
    <lineage>
        <taxon>Bacteria</taxon>
        <taxon>Bacillati</taxon>
        <taxon>Actinomycetota</taxon>
        <taxon>Actinomycetes</taxon>
        <taxon>Pseudonocardiales</taxon>
        <taxon>Pseudonocardiaceae</taxon>
        <taxon>Saccharothrix</taxon>
    </lineage>
</organism>
<comment type="caution">
    <text evidence="1">The sequence shown here is derived from an EMBL/GenBank/DDBJ whole genome shotgun (WGS) entry which is preliminary data.</text>
</comment>
<keyword evidence="2" id="KW-1185">Reference proteome</keyword>
<reference evidence="1 2" key="1">
    <citation type="submission" date="2020-08" db="EMBL/GenBank/DDBJ databases">
        <title>Sequencing the genomes of 1000 actinobacteria strains.</title>
        <authorList>
            <person name="Klenk H.-P."/>
        </authorList>
    </citation>
    <scope>NUCLEOTIDE SEQUENCE [LARGE SCALE GENOMIC DNA]</scope>
    <source>
        <strain evidence="1 2">DSM 45084</strain>
    </source>
</reference>
<dbReference type="Pfam" id="PF11209">
    <property type="entry name" value="LmeA"/>
    <property type="match status" value="1"/>
</dbReference>
<dbReference type="RefSeq" id="WP_184665553.1">
    <property type="nucleotide sequence ID" value="NZ_BAABAI010000035.1"/>
</dbReference>
<proteinExistence type="predicted"/>
<evidence type="ECO:0000313" key="1">
    <source>
        <dbReference type="EMBL" id="MBB4962659.1"/>
    </source>
</evidence>
<dbReference type="Proteomes" id="UP000542674">
    <property type="component" value="Unassembled WGS sequence"/>
</dbReference>
<name>A0A7W7WT31_9PSEU</name>
<sequence>MTAPVTDTPRRPARGRRLVVVLLVLVGLLVAADFGLAAAGEYQVAQKMRAKFGLSEDPHVRINGFPFLAQAVAGDYRDIEISASGVPVNDQLRDLEIKANLYHVRIGLSPLLSGDTSDARIDQVKGTVKIKASDVNRLVNVVTPFTDMSIEPAELPGFPVSAKQAGVKLGGNTTVAGRKLRITATGVVTLLDGGRVQITTTDVQLDDTSLGALAEVLGAVRQALSVTVDPGNLPFKVTPTSVKVESGALTVEGTVNDIPLDQAAF</sequence>